<comment type="caution">
    <text evidence="1">The sequence shown here is derived from an EMBL/GenBank/DDBJ whole genome shotgun (WGS) entry which is preliminary data.</text>
</comment>
<organism evidence="1 2">
    <name type="scientific">Hypothenemus hampei</name>
    <name type="common">Coffee berry borer</name>
    <dbReference type="NCBI Taxonomy" id="57062"/>
    <lineage>
        <taxon>Eukaryota</taxon>
        <taxon>Metazoa</taxon>
        <taxon>Ecdysozoa</taxon>
        <taxon>Arthropoda</taxon>
        <taxon>Hexapoda</taxon>
        <taxon>Insecta</taxon>
        <taxon>Pterygota</taxon>
        <taxon>Neoptera</taxon>
        <taxon>Endopterygota</taxon>
        <taxon>Coleoptera</taxon>
        <taxon>Polyphaga</taxon>
        <taxon>Cucujiformia</taxon>
        <taxon>Curculionidae</taxon>
        <taxon>Scolytinae</taxon>
        <taxon>Hypothenemus</taxon>
    </lineage>
</organism>
<evidence type="ECO:0000313" key="1">
    <source>
        <dbReference type="EMBL" id="KAL1497202.1"/>
    </source>
</evidence>
<name>A0ABD1ELP6_HYPHA</name>
<dbReference type="Proteomes" id="UP001566132">
    <property type="component" value="Unassembled WGS sequence"/>
</dbReference>
<keyword evidence="2" id="KW-1185">Reference proteome</keyword>
<accession>A0ABD1ELP6</accession>
<evidence type="ECO:0000313" key="2">
    <source>
        <dbReference type="Proteomes" id="UP001566132"/>
    </source>
</evidence>
<protein>
    <submittedName>
        <fullName evidence="1">Uncharacterized protein</fullName>
    </submittedName>
</protein>
<dbReference type="AlphaFoldDB" id="A0ABD1ELP6"/>
<dbReference type="EMBL" id="JBDJPC010000006">
    <property type="protein sequence ID" value="KAL1497202.1"/>
    <property type="molecule type" value="Genomic_DNA"/>
</dbReference>
<sequence length="51" mass="5831">MSGAQRQRVKYAAKLFSNTMSAAIYRCGALDYLSEDMNWTECGEFFKLVNN</sequence>
<proteinExistence type="predicted"/>
<reference evidence="1 2" key="1">
    <citation type="submission" date="2024-05" db="EMBL/GenBank/DDBJ databases">
        <title>Genetic variation in Jamaican populations of the coffee berry borer (Hypothenemus hampei).</title>
        <authorList>
            <person name="Errbii M."/>
            <person name="Myrie A."/>
        </authorList>
    </citation>
    <scope>NUCLEOTIDE SEQUENCE [LARGE SCALE GENOMIC DNA]</scope>
    <source>
        <strain evidence="1">JA-Hopewell-2020-01-JO</strain>
        <tissue evidence="1">Whole body</tissue>
    </source>
</reference>
<gene>
    <name evidence="1" type="ORF">ABEB36_008199</name>
</gene>